<evidence type="ECO:0000256" key="1">
    <source>
        <dbReference type="ARBA" id="ARBA00010390"/>
    </source>
</evidence>
<dbReference type="InterPro" id="IPR043198">
    <property type="entry name" value="Cyclin/Ssn8"/>
</dbReference>
<dbReference type="EMBL" id="NCKU01001446">
    <property type="protein sequence ID" value="RWS12094.1"/>
    <property type="molecule type" value="Genomic_DNA"/>
</dbReference>
<evidence type="ECO:0000259" key="6">
    <source>
        <dbReference type="SMART" id="SM00385"/>
    </source>
</evidence>
<evidence type="ECO:0000313" key="9">
    <source>
        <dbReference type="EMBL" id="RWS12094.1"/>
    </source>
</evidence>
<sequence>MSPKEAISVLFKSCNELKLQRETWCAAAVYFHRFFEQCSSSIAYDANLIAATCLYLASKVEEDKINIRNLIAVYYSTMHKERGEEKSLDSLQEYLCLKESIVRCELLVLRMLQFNLNYEKPHKHLRFYLTSLTAWLGKDRQIISRLSHNSKAFLNDFYRSPRCFHFKINHIAIAVIQFALECNQIKVPYDEKARVHWQQALCEDITEEIIETIIQELCRVYEIYVDLSKFVESDAYENTHCS</sequence>
<reference evidence="9" key="2">
    <citation type="submission" date="2018-11" db="EMBL/GenBank/DDBJ databases">
        <title>Trombidioid mite genomics.</title>
        <authorList>
            <person name="Dong X."/>
        </authorList>
    </citation>
    <scope>NUCLEOTIDE SEQUENCE</scope>
    <source>
        <strain evidence="9">UoL-WK</strain>
    </source>
</reference>
<comment type="similarity">
    <text evidence="1">Belongs to the cyclin family. Cyclin-like FAM58 subfamily.</text>
</comment>
<keyword evidence="3 5" id="KW-0195">Cyclin</keyword>
<dbReference type="PANTHER" id="PTHR10026">
    <property type="entry name" value="CYCLIN"/>
    <property type="match status" value="1"/>
</dbReference>
<dbReference type="CDD" id="cd20534">
    <property type="entry name" value="CYCLIN_CCNM_CCNQ_rpt1"/>
    <property type="match status" value="1"/>
</dbReference>
<organism evidence="9 10">
    <name type="scientific">Dinothrombium tinctorium</name>
    <dbReference type="NCBI Taxonomy" id="1965070"/>
    <lineage>
        <taxon>Eukaryota</taxon>
        <taxon>Metazoa</taxon>
        <taxon>Ecdysozoa</taxon>
        <taxon>Arthropoda</taxon>
        <taxon>Chelicerata</taxon>
        <taxon>Arachnida</taxon>
        <taxon>Acari</taxon>
        <taxon>Acariformes</taxon>
        <taxon>Trombidiformes</taxon>
        <taxon>Prostigmata</taxon>
        <taxon>Anystina</taxon>
        <taxon>Parasitengona</taxon>
        <taxon>Trombidioidea</taxon>
        <taxon>Trombidiidae</taxon>
        <taxon>Dinothrombium</taxon>
    </lineage>
</organism>
<dbReference type="InterPro" id="IPR048055">
    <property type="entry name" value="Cyclin-Q_first_cyclin_box"/>
</dbReference>
<dbReference type="EMBL" id="NCKU01001447">
    <property type="protein sequence ID" value="RWS12091.1"/>
    <property type="molecule type" value="Genomic_DNA"/>
</dbReference>
<evidence type="ECO:0000313" key="7">
    <source>
        <dbReference type="EMBL" id="RWS07566.1"/>
    </source>
</evidence>
<dbReference type="STRING" id="1965070.A0A3S3QPT2"/>
<gene>
    <name evidence="8" type="ORF">B4U79_04280</name>
    <name evidence="7" type="ORF">B4U79_07838</name>
    <name evidence="9" type="ORF">B4U79_10647</name>
</gene>
<dbReference type="Pfam" id="PF00134">
    <property type="entry name" value="Cyclin_N"/>
    <property type="match status" value="1"/>
</dbReference>
<evidence type="ECO:0000256" key="5">
    <source>
        <dbReference type="RuleBase" id="RU000383"/>
    </source>
</evidence>
<feature type="domain" description="Cyclin-like" evidence="6">
    <location>
        <begin position="8"/>
        <end position="110"/>
    </location>
</feature>
<reference evidence="9 10" key="1">
    <citation type="journal article" date="2018" name="Gigascience">
        <title>Genomes of trombidid mites reveal novel predicted allergens and laterally-transferred genes associated with secondary metabolism.</title>
        <authorList>
            <person name="Dong X."/>
            <person name="Chaisiri K."/>
            <person name="Xia D."/>
            <person name="Armstrong S.D."/>
            <person name="Fang Y."/>
            <person name="Donnelly M.J."/>
            <person name="Kadowaki T."/>
            <person name="McGarry J.W."/>
            <person name="Darby A.C."/>
            <person name="Makepeace B.L."/>
        </authorList>
    </citation>
    <scope>NUCLEOTIDE SEQUENCE [LARGE SCALE GENOMIC DNA]</scope>
    <source>
        <strain evidence="9">UoL-WK</strain>
    </source>
</reference>
<evidence type="ECO:0000313" key="8">
    <source>
        <dbReference type="EMBL" id="RWS12091.1"/>
    </source>
</evidence>
<dbReference type="SMART" id="SM00385">
    <property type="entry name" value="CYCLIN"/>
    <property type="match status" value="1"/>
</dbReference>
<evidence type="ECO:0000256" key="2">
    <source>
        <dbReference type="ARBA" id="ARBA00019501"/>
    </source>
</evidence>
<dbReference type="GO" id="GO:0006357">
    <property type="term" value="P:regulation of transcription by RNA polymerase II"/>
    <property type="evidence" value="ECO:0007669"/>
    <property type="project" value="InterPro"/>
</dbReference>
<dbReference type="Proteomes" id="UP000285301">
    <property type="component" value="Unassembled WGS sequence"/>
</dbReference>
<protein>
    <recommendedName>
        <fullName evidence="2">Cyclin-Q</fullName>
    </recommendedName>
    <alternativeName>
        <fullName evidence="4">Cyclin-related protein FAM58A</fullName>
    </alternativeName>
</protein>
<dbReference type="AlphaFoldDB" id="A0A3S3QPT2"/>
<dbReference type="InterPro" id="IPR048053">
    <property type="entry name" value="Cyclin-Q_second_cyclin_box"/>
</dbReference>
<dbReference type="OrthoDB" id="79090at2759"/>
<dbReference type="SUPFAM" id="SSF47954">
    <property type="entry name" value="Cyclin-like"/>
    <property type="match status" value="2"/>
</dbReference>
<dbReference type="InterPro" id="IPR013763">
    <property type="entry name" value="Cyclin-like_dom"/>
</dbReference>
<dbReference type="GO" id="GO:0016538">
    <property type="term" value="F:cyclin-dependent protein serine/threonine kinase regulator activity"/>
    <property type="evidence" value="ECO:0007669"/>
    <property type="project" value="InterPro"/>
</dbReference>
<comment type="caution">
    <text evidence="9">The sequence shown here is derived from an EMBL/GenBank/DDBJ whole genome shotgun (WGS) entry which is preliminary data.</text>
</comment>
<dbReference type="EMBL" id="NCKU01003408">
    <property type="protein sequence ID" value="RWS07566.1"/>
    <property type="molecule type" value="Genomic_DNA"/>
</dbReference>
<dbReference type="InterPro" id="IPR006671">
    <property type="entry name" value="Cyclin_N"/>
</dbReference>
<evidence type="ECO:0000256" key="3">
    <source>
        <dbReference type="ARBA" id="ARBA00023127"/>
    </source>
</evidence>
<dbReference type="CDD" id="cd20535">
    <property type="entry name" value="CYCLIN_CCNM_CCNQ_rpt2"/>
    <property type="match status" value="1"/>
</dbReference>
<dbReference type="InterPro" id="IPR036915">
    <property type="entry name" value="Cyclin-like_sf"/>
</dbReference>
<evidence type="ECO:0000256" key="4">
    <source>
        <dbReference type="ARBA" id="ARBA00032419"/>
    </source>
</evidence>
<accession>A0A3S3QPT2</accession>
<dbReference type="PIRSF" id="PIRSF028758">
    <property type="entry name" value="Cyclin, C/H/G types"/>
    <property type="match status" value="1"/>
</dbReference>
<evidence type="ECO:0000313" key="10">
    <source>
        <dbReference type="Proteomes" id="UP000285301"/>
    </source>
</evidence>
<name>A0A3S3QPT2_9ACAR</name>
<keyword evidence="10" id="KW-1185">Reference proteome</keyword>
<proteinExistence type="inferred from homology"/>
<dbReference type="Gene3D" id="1.10.472.10">
    <property type="entry name" value="Cyclin-like"/>
    <property type="match status" value="2"/>
</dbReference>